<dbReference type="EMBL" id="MEWZ01000022">
    <property type="protein sequence ID" value="OGC86483.1"/>
    <property type="molecule type" value="Genomic_DNA"/>
</dbReference>
<dbReference type="SUPFAM" id="SSF55608">
    <property type="entry name" value="Homing endonucleases"/>
    <property type="match status" value="1"/>
</dbReference>
<name>A0A1F4XZI2_9BACT</name>
<protein>
    <recommendedName>
        <fullName evidence="3">DOD-type homing endonuclease domain-containing protein</fullName>
    </recommendedName>
</protein>
<evidence type="ECO:0000313" key="2">
    <source>
        <dbReference type="Proteomes" id="UP000178585"/>
    </source>
</evidence>
<dbReference type="AlphaFoldDB" id="A0A1F4XZI2"/>
<proteinExistence type="predicted"/>
<dbReference type="Gene3D" id="3.10.28.10">
    <property type="entry name" value="Homing endonucleases"/>
    <property type="match status" value="1"/>
</dbReference>
<dbReference type="InterPro" id="IPR027434">
    <property type="entry name" value="Homing_endonucl"/>
</dbReference>
<organism evidence="1 2">
    <name type="scientific">Candidatus Adlerbacteria bacterium RIFCSPLOWO2_01_FULL_54_21b</name>
    <dbReference type="NCBI Taxonomy" id="1797245"/>
    <lineage>
        <taxon>Bacteria</taxon>
        <taxon>Candidatus Adleribacteriota</taxon>
    </lineage>
</organism>
<evidence type="ECO:0008006" key="3">
    <source>
        <dbReference type="Google" id="ProtNLM"/>
    </source>
</evidence>
<gene>
    <name evidence="1" type="ORF">A2949_02930</name>
</gene>
<dbReference type="Proteomes" id="UP000178585">
    <property type="component" value="Unassembled WGS sequence"/>
</dbReference>
<sequence>MGRRGPKPKGKVKIEWSPDFAYAIGLLVTDGNLSPDGRHISFTSKDVELAELYQKVLKIKVRIGKKSSGSEKEKIYSVVQFGDVLFYHFLLEIGLMPRKSKIIGRIKMPEELFFDFLRGSFDGDGCTYSYWDPRWRSSFMFYTTFISASEKHILWLQREIYKRLKVRGHITGGKENVSVFQLKYAKADSLQLVRKMYYSKKLPCLTRKRLKIEKMLSIVGERL</sequence>
<accession>A0A1F4XZI2</accession>
<reference evidence="1 2" key="1">
    <citation type="journal article" date="2016" name="Nat. Commun.">
        <title>Thousands of microbial genomes shed light on interconnected biogeochemical processes in an aquifer system.</title>
        <authorList>
            <person name="Anantharaman K."/>
            <person name="Brown C.T."/>
            <person name="Hug L.A."/>
            <person name="Sharon I."/>
            <person name="Castelle C.J."/>
            <person name="Probst A.J."/>
            <person name="Thomas B.C."/>
            <person name="Singh A."/>
            <person name="Wilkins M.J."/>
            <person name="Karaoz U."/>
            <person name="Brodie E.L."/>
            <person name="Williams K.H."/>
            <person name="Hubbard S.S."/>
            <person name="Banfield J.F."/>
        </authorList>
    </citation>
    <scope>NUCLEOTIDE SEQUENCE [LARGE SCALE GENOMIC DNA]</scope>
</reference>
<evidence type="ECO:0000313" key="1">
    <source>
        <dbReference type="EMBL" id="OGC86483.1"/>
    </source>
</evidence>
<comment type="caution">
    <text evidence="1">The sequence shown here is derived from an EMBL/GenBank/DDBJ whole genome shotgun (WGS) entry which is preliminary data.</text>
</comment>